<evidence type="ECO:0000313" key="2">
    <source>
        <dbReference type="EMBL" id="OGD25436.1"/>
    </source>
</evidence>
<dbReference type="Gene3D" id="3.40.1400.10">
    <property type="entry name" value="Sugar-phosphate isomerase, RpiB/LacA/LacB"/>
    <property type="match status" value="1"/>
</dbReference>
<evidence type="ECO:0008006" key="4">
    <source>
        <dbReference type="Google" id="ProtNLM"/>
    </source>
</evidence>
<dbReference type="NCBIfam" id="TIGR00689">
    <property type="entry name" value="rpiB_lacA_lacB"/>
    <property type="match status" value="1"/>
</dbReference>
<proteinExistence type="inferred from homology"/>
<dbReference type="SUPFAM" id="SSF89623">
    <property type="entry name" value="Ribose/Galactose isomerase RpiB/AlsB"/>
    <property type="match status" value="1"/>
</dbReference>
<evidence type="ECO:0000256" key="1">
    <source>
        <dbReference type="ARBA" id="ARBA00008754"/>
    </source>
</evidence>
<protein>
    <recommendedName>
        <fullName evidence="4">Ribose-5-phosphate isomerase</fullName>
    </recommendedName>
</protein>
<dbReference type="Pfam" id="PF02502">
    <property type="entry name" value="LacAB_rpiB"/>
    <property type="match status" value="1"/>
</dbReference>
<dbReference type="NCBIfam" id="NF004051">
    <property type="entry name" value="PRK05571.1"/>
    <property type="match status" value="1"/>
</dbReference>
<dbReference type="EMBL" id="MEYK01000012">
    <property type="protein sequence ID" value="OGD25436.1"/>
    <property type="molecule type" value="Genomic_DNA"/>
</dbReference>
<dbReference type="PANTHER" id="PTHR30345:SF0">
    <property type="entry name" value="DNA DAMAGE-REPAIR_TOLERATION PROTEIN DRT102"/>
    <property type="match status" value="1"/>
</dbReference>
<dbReference type="Proteomes" id="UP000176431">
    <property type="component" value="Unassembled WGS sequence"/>
</dbReference>
<evidence type="ECO:0000313" key="3">
    <source>
        <dbReference type="Proteomes" id="UP000176431"/>
    </source>
</evidence>
<gene>
    <name evidence="2" type="ORF">A2819_01160</name>
</gene>
<organism evidence="2 3">
    <name type="scientific">Candidatus Azambacteria bacterium RIFCSPHIGHO2_01_FULL_40_24</name>
    <dbReference type="NCBI Taxonomy" id="1797301"/>
    <lineage>
        <taxon>Bacteria</taxon>
        <taxon>Candidatus Azamiibacteriota</taxon>
    </lineage>
</organism>
<dbReference type="GO" id="GO:0005975">
    <property type="term" value="P:carbohydrate metabolic process"/>
    <property type="evidence" value="ECO:0007669"/>
    <property type="project" value="InterPro"/>
</dbReference>
<dbReference type="InterPro" id="IPR036569">
    <property type="entry name" value="RpiB_LacA_LacB_sf"/>
</dbReference>
<comment type="caution">
    <text evidence="2">The sequence shown here is derived from an EMBL/GenBank/DDBJ whole genome shotgun (WGS) entry which is preliminary data.</text>
</comment>
<sequence>MIFIGADHRGYKLKEALKIYLKELNFVFEDLGALGINIDDDYPDYAILVAKKISENPKENLGILICGSGVGVDIVANKFKDVRSALCFDEGQARASRNDDNTNVLSFASDFVAEDKAKEIVKVWLETPHARLEKYERRLIKIKEIEK</sequence>
<accession>A0A1F5B4C6</accession>
<dbReference type="PIRSF" id="PIRSF005384">
    <property type="entry name" value="RpiB_LacA_B"/>
    <property type="match status" value="1"/>
</dbReference>
<comment type="similarity">
    <text evidence="1">Belongs to the LacAB/RpiB family.</text>
</comment>
<name>A0A1F5B4C6_9BACT</name>
<dbReference type="AlphaFoldDB" id="A0A1F5B4C6"/>
<dbReference type="GO" id="GO:0016861">
    <property type="term" value="F:intramolecular oxidoreductase activity, interconverting aldoses and ketoses"/>
    <property type="evidence" value="ECO:0007669"/>
    <property type="project" value="UniProtKB-ARBA"/>
</dbReference>
<reference evidence="2 3" key="1">
    <citation type="journal article" date="2016" name="Nat. Commun.">
        <title>Thousands of microbial genomes shed light on interconnected biogeochemical processes in an aquifer system.</title>
        <authorList>
            <person name="Anantharaman K."/>
            <person name="Brown C.T."/>
            <person name="Hug L.A."/>
            <person name="Sharon I."/>
            <person name="Castelle C.J."/>
            <person name="Probst A.J."/>
            <person name="Thomas B.C."/>
            <person name="Singh A."/>
            <person name="Wilkins M.J."/>
            <person name="Karaoz U."/>
            <person name="Brodie E.L."/>
            <person name="Williams K.H."/>
            <person name="Hubbard S.S."/>
            <person name="Banfield J.F."/>
        </authorList>
    </citation>
    <scope>NUCLEOTIDE SEQUENCE [LARGE SCALE GENOMIC DNA]</scope>
</reference>
<dbReference type="InterPro" id="IPR003500">
    <property type="entry name" value="RpiB_LacA_LacB"/>
</dbReference>
<dbReference type="PANTHER" id="PTHR30345">
    <property type="entry name" value="RIBOSE-5-PHOSPHATE ISOMERASE B"/>
    <property type="match status" value="1"/>
</dbReference>